<dbReference type="Gene3D" id="3.40.190.10">
    <property type="entry name" value="Periplasmic binding protein-like II"/>
    <property type="match status" value="1"/>
</dbReference>
<sequence length="454" mass="50169">MKKEMGTKSLPMLLKGLLLIGLLLAAACGNNASNEGQQSNAEPDSTNAASNAAPEAVKDPVNLKFLYIWPEYEAIMNETIRLFEEKNPHIQVEPEIVPWDKAIEVMQTKVAANQAPDVSFGWTHWMAPFVNEVDAAMPLDDYLQQDPAWEQSFIRSDLLDISVVNADKPFVSNIPFKLSFQVVIYNKKMFSDHQLEVPQTREQMEQTMEKLAANGIIPLAASGKDGQIDMLKDSFAGMNFVKNGTAQGAWLAGEESYESAEYIEAMELAKQWFSKGFFGKDAFAVGNDEIANLLLTKRAAMILGNNNQIPTLQEQVDDELGAFLFPAAEGLKIQAPLTADGFFVLKTTQYPDEAVEFLKHLTSEEVQKLWASQSKSMPVLQNLNTGDETLDGLIDQIAASATDYPVQKLTYNPAELSKQLQAAFAEYLLNANADVTASAKKMEADHRKAIESSQ</sequence>
<dbReference type="Pfam" id="PF01547">
    <property type="entry name" value="SBP_bac_1"/>
    <property type="match status" value="1"/>
</dbReference>
<comment type="caution">
    <text evidence="3">The sequence shown here is derived from an EMBL/GenBank/DDBJ whole genome shotgun (WGS) entry which is preliminary data.</text>
</comment>
<dbReference type="PANTHER" id="PTHR43649">
    <property type="entry name" value="ARABINOSE-BINDING PROTEIN-RELATED"/>
    <property type="match status" value="1"/>
</dbReference>
<dbReference type="RefSeq" id="WP_181376364.1">
    <property type="nucleotide sequence ID" value="NZ_BDQX01000011.1"/>
</dbReference>
<proteinExistence type="predicted"/>
<dbReference type="SUPFAM" id="SSF53850">
    <property type="entry name" value="Periplasmic binding protein-like II"/>
    <property type="match status" value="1"/>
</dbReference>
<dbReference type="Proteomes" id="UP000245202">
    <property type="component" value="Unassembled WGS sequence"/>
</dbReference>
<evidence type="ECO:0008006" key="5">
    <source>
        <dbReference type="Google" id="ProtNLM"/>
    </source>
</evidence>
<dbReference type="AlphaFoldDB" id="A0A2R5EHR4"/>
<feature type="compositionally biased region" description="Polar residues" evidence="1">
    <location>
        <begin position="33"/>
        <end position="50"/>
    </location>
</feature>
<feature type="signal peptide" evidence="2">
    <location>
        <begin position="1"/>
        <end position="32"/>
    </location>
</feature>
<dbReference type="InterPro" id="IPR050490">
    <property type="entry name" value="Bact_solute-bd_prot1"/>
</dbReference>
<reference evidence="3 4" key="1">
    <citation type="submission" date="2017-08" db="EMBL/GenBank/DDBJ databases">
        <title>Substantial Increase in Enzyme Production by Combined Drug-Resistance Mutations in Paenibacillus agaridevorans.</title>
        <authorList>
            <person name="Tanaka Y."/>
            <person name="Funane K."/>
            <person name="Hosaka T."/>
            <person name="Shiwa Y."/>
            <person name="Fujita N."/>
            <person name="Miyazaki T."/>
            <person name="Yoshikawa H."/>
            <person name="Murakami K."/>
            <person name="Kasahara K."/>
            <person name="Inaoka T."/>
            <person name="Hiraga Y."/>
            <person name="Ochi K."/>
        </authorList>
    </citation>
    <scope>NUCLEOTIDE SEQUENCE [LARGE SCALE GENOMIC DNA]</scope>
    <source>
        <strain evidence="3 4">T-3040</strain>
    </source>
</reference>
<dbReference type="PROSITE" id="PS51257">
    <property type="entry name" value="PROKAR_LIPOPROTEIN"/>
    <property type="match status" value="1"/>
</dbReference>
<gene>
    <name evidence="3" type="ORF">PAT3040_00119</name>
</gene>
<dbReference type="EMBL" id="BDQX01000011">
    <property type="protein sequence ID" value="GBG05635.1"/>
    <property type="molecule type" value="Genomic_DNA"/>
</dbReference>
<evidence type="ECO:0000313" key="3">
    <source>
        <dbReference type="EMBL" id="GBG05635.1"/>
    </source>
</evidence>
<accession>A0A2R5EHR4</accession>
<protein>
    <recommendedName>
        <fullName evidence="5">ABC transporter substrate-binding protein</fullName>
    </recommendedName>
</protein>
<evidence type="ECO:0000256" key="2">
    <source>
        <dbReference type="SAM" id="SignalP"/>
    </source>
</evidence>
<keyword evidence="4" id="KW-1185">Reference proteome</keyword>
<evidence type="ECO:0000256" key="1">
    <source>
        <dbReference type="SAM" id="MobiDB-lite"/>
    </source>
</evidence>
<feature type="region of interest" description="Disordered" evidence="1">
    <location>
        <begin position="33"/>
        <end position="53"/>
    </location>
</feature>
<feature type="chain" id="PRO_5015321548" description="ABC transporter substrate-binding protein" evidence="2">
    <location>
        <begin position="33"/>
        <end position="454"/>
    </location>
</feature>
<evidence type="ECO:0000313" key="4">
    <source>
        <dbReference type="Proteomes" id="UP000245202"/>
    </source>
</evidence>
<keyword evidence="2" id="KW-0732">Signal</keyword>
<organism evidence="3 4">
    <name type="scientific">Paenibacillus agaridevorans</name>
    <dbReference type="NCBI Taxonomy" id="171404"/>
    <lineage>
        <taxon>Bacteria</taxon>
        <taxon>Bacillati</taxon>
        <taxon>Bacillota</taxon>
        <taxon>Bacilli</taxon>
        <taxon>Bacillales</taxon>
        <taxon>Paenibacillaceae</taxon>
        <taxon>Paenibacillus</taxon>
    </lineage>
</organism>
<name>A0A2R5EHR4_9BACL</name>
<dbReference type="InterPro" id="IPR006059">
    <property type="entry name" value="SBP"/>
</dbReference>